<reference evidence="2 3" key="1">
    <citation type="submission" date="2023-02" db="EMBL/GenBank/DDBJ databases">
        <title>LHISI_Scaffold_Assembly.</title>
        <authorList>
            <person name="Stuart O.P."/>
            <person name="Cleave R."/>
            <person name="Magrath M.J.L."/>
            <person name="Mikheyev A.S."/>
        </authorList>
    </citation>
    <scope>NUCLEOTIDE SEQUENCE [LARGE SCALE GENOMIC DNA]</scope>
    <source>
        <strain evidence="2">Daus_M_001</strain>
        <tissue evidence="2">Leg muscle</tissue>
    </source>
</reference>
<protein>
    <recommendedName>
        <fullName evidence="4">Integrase catalytic domain-containing protein</fullName>
    </recommendedName>
</protein>
<dbReference type="InterPro" id="IPR012337">
    <property type="entry name" value="RNaseH-like_sf"/>
</dbReference>
<comment type="caution">
    <text evidence="2">The sequence shown here is derived from an EMBL/GenBank/DDBJ whole genome shotgun (WGS) entry which is preliminary data.</text>
</comment>
<evidence type="ECO:0000313" key="3">
    <source>
        <dbReference type="Proteomes" id="UP001159363"/>
    </source>
</evidence>
<dbReference type="PANTHER" id="PTHR37984:SF5">
    <property type="entry name" value="PROTEIN NYNRIN-LIKE"/>
    <property type="match status" value="1"/>
</dbReference>
<proteinExistence type="predicted"/>
<evidence type="ECO:0000256" key="1">
    <source>
        <dbReference type="SAM" id="MobiDB-lite"/>
    </source>
</evidence>
<dbReference type="Gene3D" id="3.30.420.10">
    <property type="entry name" value="Ribonuclease H-like superfamily/Ribonuclease H"/>
    <property type="match status" value="1"/>
</dbReference>
<dbReference type="SUPFAM" id="SSF53098">
    <property type="entry name" value="Ribonuclease H-like"/>
    <property type="match status" value="1"/>
</dbReference>
<sequence length="195" mass="22250">MVLPNTTSTTIISWINNVFARHSITEVVCTHGWPQFTSLGFTEFAKEYEFKHCTSNPKFAQSNGQAENVVKIAKKLLFGRKLRTTLPVIRATQQHPVQHQDSETFGIRDQQLKTGARELRQLVVGERGWIPVLKQYGKVHAQAPFPHSFIVQTEQGLLWRNRVQLIPAPSSEIDEKLHGKSDEQNCHIPLTHHNQ</sequence>
<accession>A0ABQ9IBF5</accession>
<gene>
    <name evidence="2" type="ORF">PR048_006204</name>
</gene>
<dbReference type="InterPro" id="IPR050951">
    <property type="entry name" value="Retrovirus_Pol_polyprotein"/>
</dbReference>
<keyword evidence="3" id="KW-1185">Reference proteome</keyword>
<dbReference type="Proteomes" id="UP001159363">
    <property type="component" value="Chromosome 2"/>
</dbReference>
<feature type="compositionally biased region" description="Basic and acidic residues" evidence="1">
    <location>
        <begin position="176"/>
        <end position="185"/>
    </location>
</feature>
<feature type="region of interest" description="Disordered" evidence="1">
    <location>
        <begin position="176"/>
        <end position="195"/>
    </location>
</feature>
<evidence type="ECO:0008006" key="4">
    <source>
        <dbReference type="Google" id="ProtNLM"/>
    </source>
</evidence>
<dbReference type="PANTHER" id="PTHR37984">
    <property type="entry name" value="PROTEIN CBG26694"/>
    <property type="match status" value="1"/>
</dbReference>
<name>A0ABQ9IBF5_9NEOP</name>
<dbReference type="InterPro" id="IPR036397">
    <property type="entry name" value="RNaseH_sf"/>
</dbReference>
<dbReference type="EMBL" id="JARBHB010000002">
    <property type="protein sequence ID" value="KAJ8893604.1"/>
    <property type="molecule type" value="Genomic_DNA"/>
</dbReference>
<organism evidence="2 3">
    <name type="scientific">Dryococelus australis</name>
    <dbReference type="NCBI Taxonomy" id="614101"/>
    <lineage>
        <taxon>Eukaryota</taxon>
        <taxon>Metazoa</taxon>
        <taxon>Ecdysozoa</taxon>
        <taxon>Arthropoda</taxon>
        <taxon>Hexapoda</taxon>
        <taxon>Insecta</taxon>
        <taxon>Pterygota</taxon>
        <taxon>Neoptera</taxon>
        <taxon>Polyneoptera</taxon>
        <taxon>Phasmatodea</taxon>
        <taxon>Verophasmatodea</taxon>
        <taxon>Anareolatae</taxon>
        <taxon>Phasmatidae</taxon>
        <taxon>Eurycanthinae</taxon>
        <taxon>Dryococelus</taxon>
    </lineage>
</organism>
<evidence type="ECO:0000313" key="2">
    <source>
        <dbReference type="EMBL" id="KAJ8893604.1"/>
    </source>
</evidence>